<dbReference type="Proteomes" id="UP000460626">
    <property type="component" value="Unassembled WGS sequence"/>
</dbReference>
<protein>
    <submittedName>
        <fullName evidence="1">Ribonuclease</fullName>
    </submittedName>
</protein>
<gene>
    <name evidence="1" type="ORF">GRI62_08405</name>
</gene>
<organism evidence="1 2">
    <name type="scientific">Aurantiacibacter arachoides</name>
    <dbReference type="NCBI Taxonomy" id="1850444"/>
    <lineage>
        <taxon>Bacteria</taxon>
        <taxon>Pseudomonadati</taxon>
        <taxon>Pseudomonadota</taxon>
        <taxon>Alphaproteobacteria</taxon>
        <taxon>Sphingomonadales</taxon>
        <taxon>Erythrobacteraceae</taxon>
        <taxon>Aurantiacibacter</taxon>
    </lineage>
</organism>
<proteinExistence type="predicted"/>
<dbReference type="EMBL" id="WTYH01000001">
    <property type="protein sequence ID" value="MXO93628.1"/>
    <property type="molecule type" value="Genomic_DNA"/>
</dbReference>
<name>A0A845A114_9SPHN</name>
<dbReference type="AlphaFoldDB" id="A0A845A114"/>
<dbReference type="RefSeq" id="WP_131452882.1">
    <property type="nucleotide sequence ID" value="NZ_BMJK01000001.1"/>
</dbReference>
<accession>A0A845A114</accession>
<reference evidence="1 2" key="1">
    <citation type="submission" date="2019-12" db="EMBL/GenBank/DDBJ databases">
        <title>Genomic-based taxomic classification of the family Erythrobacteraceae.</title>
        <authorList>
            <person name="Xu L."/>
        </authorList>
    </citation>
    <scope>NUCLEOTIDE SEQUENCE [LARGE SCALE GENOMIC DNA]</scope>
    <source>
        <strain evidence="1 2">RC4-10-4</strain>
    </source>
</reference>
<evidence type="ECO:0000313" key="2">
    <source>
        <dbReference type="Proteomes" id="UP000460626"/>
    </source>
</evidence>
<evidence type="ECO:0000313" key="1">
    <source>
        <dbReference type="EMBL" id="MXO93628.1"/>
    </source>
</evidence>
<dbReference type="OrthoDB" id="7403919at2"/>
<sequence length="319" mass="34191">MPEWQVVEGIGEHRALLMDGGRAIAARVDWPGELVPGQVEDVLLLQRQRGSSRGSVRFASGEIAWVDRLPKDASEGARIRVEVVRGALREPGRAKPALVRPSTAAPRAALALAERLDARVVRAFGAGEWDEIWHTAWSGKYAFAGGELTFSPTPAMVLVDVDGDQSPRALALASVPHLAEAIRLLDLSGSIGIDFPTLPSRADRKALDAALAAALGEWPHERTAMNGFGFVQIVARRQAPSLLERVQFDPVGAIARLAINHAAALEGPGTTLIAAHPAVIAALRAEWLERLRLQTARGVELRADPAVALEGWHTQIVPA</sequence>
<comment type="caution">
    <text evidence="1">The sequence shown here is derived from an EMBL/GenBank/DDBJ whole genome shotgun (WGS) entry which is preliminary data.</text>
</comment>
<keyword evidence="2" id="KW-1185">Reference proteome</keyword>